<dbReference type="Pfam" id="PF01553">
    <property type="entry name" value="Acyltransferase"/>
    <property type="match status" value="1"/>
</dbReference>
<organism evidence="6 7">
    <name type="scientific">Fodinibius salicampi</name>
    <dbReference type="NCBI Taxonomy" id="1920655"/>
    <lineage>
        <taxon>Bacteria</taxon>
        <taxon>Pseudomonadati</taxon>
        <taxon>Balneolota</taxon>
        <taxon>Balneolia</taxon>
        <taxon>Balneolales</taxon>
        <taxon>Balneolaceae</taxon>
        <taxon>Fodinibius</taxon>
    </lineage>
</organism>
<dbReference type="CDD" id="cd07989">
    <property type="entry name" value="LPLAT_AGPAT-like"/>
    <property type="match status" value="1"/>
</dbReference>
<reference evidence="6 7" key="1">
    <citation type="submission" date="2021-11" db="EMBL/GenBank/DDBJ databases">
        <title>Aliifidinibius sp. nov., a new bacterium isolated from saline soil.</title>
        <authorList>
            <person name="Galisteo C."/>
            <person name="De La Haba R."/>
            <person name="Sanchez-Porro C."/>
            <person name="Ventosa A."/>
        </authorList>
    </citation>
    <scope>NUCLEOTIDE SEQUENCE [LARGE SCALE GENOMIC DNA]</scope>
    <source>
        <strain evidence="6 7">KACC 190600</strain>
    </source>
</reference>
<dbReference type="GO" id="GO:0016746">
    <property type="term" value="F:acyltransferase activity"/>
    <property type="evidence" value="ECO:0007669"/>
    <property type="project" value="UniProtKB-KW"/>
</dbReference>
<keyword evidence="3 6" id="KW-0012">Acyltransferase</keyword>
<feature type="transmembrane region" description="Helical" evidence="4">
    <location>
        <begin position="7"/>
        <end position="30"/>
    </location>
</feature>
<dbReference type="SMART" id="SM00563">
    <property type="entry name" value="PlsC"/>
    <property type="match status" value="1"/>
</dbReference>
<dbReference type="PANTHER" id="PTHR10434:SF11">
    <property type="entry name" value="1-ACYL-SN-GLYCEROL-3-PHOSPHATE ACYLTRANSFERASE"/>
    <property type="match status" value="1"/>
</dbReference>
<keyword evidence="4" id="KW-1133">Transmembrane helix</keyword>
<sequence length="238" mass="27249">MKTIFSIFIWIYWAICIISCFLVVTISYLLTLPFDRFNRVPNKAIRGLAWAMMKLNPWWSIRIKGADIQKINQPTIVIANHQSFLDLPLLYHLPWTMRWVAKKELFQIPIFGWMVYMSGQIAIDRRSMSSAKKIDTLVAPVQAGIPAMIFPEGTRSPDGEIQSFKNGAFKLAQKYNFNILPVVLKGGHEAMPPGSWKVSPQQEFRISILDPMKSGDYDSVADMKQEAYSLMNDELKSL</sequence>
<proteinExistence type="predicted"/>
<keyword evidence="2" id="KW-0808">Transferase</keyword>
<keyword evidence="4" id="KW-0472">Membrane</keyword>
<evidence type="ECO:0000256" key="3">
    <source>
        <dbReference type="ARBA" id="ARBA00023315"/>
    </source>
</evidence>
<accession>A0ABT3PWP3</accession>
<dbReference type="RefSeq" id="WP_265788093.1">
    <property type="nucleotide sequence ID" value="NZ_BAABRS010000001.1"/>
</dbReference>
<comment type="pathway">
    <text evidence="1">Lipid metabolism.</text>
</comment>
<dbReference type="SUPFAM" id="SSF69593">
    <property type="entry name" value="Glycerol-3-phosphate (1)-acyltransferase"/>
    <property type="match status" value="1"/>
</dbReference>
<gene>
    <name evidence="6" type="ORF">LQ318_05065</name>
</gene>
<keyword evidence="7" id="KW-1185">Reference proteome</keyword>
<dbReference type="Proteomes" id="UP001207337">
    <property type="component" value="Unassembled WGS sequence"/>
</dbReference>
<protein>
    <submittedName>
        <fullName evidence="6">1-acyl-sn-glycerol-3-phosphate acyltransferase</fullName>
    </submittedName>
</protein>
<evidence type="ECO:0000313" key="6">
    <source>
        <dbReference type="EMBL" id="MCW9712272.1"/>
    </source>
</evidence>
<comment type="caution">
    <text evidence="6">The sequence shown here is derived from an EMBL/GenBank/DDBJ whole genome shotgun (WGS) entry which is preliminary data.</text>
</comment>
<evidence type="ECO:0000313" key="7">
    <source>
        <dbReference type="Proteomes" id="UP001207337"/>
    </source>
</evidence>
<feature type="domain" description="Phospholipid/glycerol acyltransferase" evidence="5">
    <location>
        <begin position="75"/>
        <end position="187"/>
    </location>
</feature>
<dbReference type="EMBL" id="JAJNDC010000001">
    <property type="protein sequence ID" value="MCW9712272.1"/>
    <property type="molecule type" value="Genomic_DNA"/>
</dbReference>
<dbReference type="PANTHER" id="PTHR10434">
    <property type="entry name" value="1-ACYL-SN-GLYCEROL-3-PHOSPHATE ACYLTRANSFERASE"/>
    <property type="match status" value="1"/>
</dbReference>
<name>A0ABT3PWP3_9BACT</name>
<keyword evidence="4" id="KW-0812">Transmembrane</keyword>
<evidence type="ECO:0000256" key="4">
    <source>
        <dbReference type="SAM" id="Phobius"/>
    </source>
</evidence>
<dbReference type="InterPro" id="IPR002123">
    <property type="entry name" value="Plipid/glycerol_acylTrfase"/>
</dbReference>
<evidence type="ECO:0000256" key="1">
    <source>
        <dbReference type="ARBA" id="ARBA00005189"/>
    </source>
</evidence>
<evidence type="ECO:0000256" key="2">
    <source>
        <dbReference type="ARBA" id="ARBA00022679"/>
    </source>
</evidence>
<evidence type="ECO:0000259" key="5">
    <source>
        <dbReference type="SMART" id="SM00563"/>
    </source>
</evidence>